<evidence type="ECO:0000256" key="6">
    <source>
        <dbReference type="RuleBase" id="RU004466"/>
    </source>
</evidence>
<evidence type="ECO:0000313" key="7">
    <source>
        <dbReference type="EMBL" id="MBR1368501.1"/>
    </source>
</evidence>
<dbReference type="SFLD" id="SFLDG01017">
    <property type="entry name" value="Polyprenyl_Transferase_Like"/>
    <property type="match status" value="1"/>
</dbReference>
<reference evidence="7" key="1">
    <citation type="submission" date="2014-12" db="EMBL/GenBank/DDBJ databases">
        <authorList>
            <person name="Huang H.-H."/>
            <person name="Chen S.-C."/>
            <person name="Lai M.-C."/>
        </authorList>
    </citation>
    <scope>NUCLEOTIDE SEQUENCE</scope>
    <source>
        <strain evidence="7">K1F9705b</strain>
    </source>
</reference>
<comment type="caution">
    <text evidence="7">The sequence shown here is derived from an EMBL/GenBank/DDBJ whole genome shotgun (WGS) entry which is preliminary data.</text>
</comment>
<name>A0A8J8B491_9EURY</name>
<protein>
    <submittedName>
        <fullName evidence="7">Phosphoesterase</fullName>
    </submittedName>
</protein>
<dbReference type="GO" id="GO:0046872">
    <property type="term" value="F:metal ion binding"/>
    <property type="evidence" value="ECO:0007669"/>
    <property type="project" value="UniProtKB-KW"/>
</dbReference>
<keyword evidence="3 6" id="KW-0808">Transferase</keyword>
<dbReference type="Pfam" id="PF00348">
    <property type="entry name" value="polyprenyl_synt"/>
    <property type="match status" value="1"/>
</dbReference>
<keyword evidence="4" id="KW-0479">Metal-binding</keyword>
<dbReference type="GO" id="GO:0004659">
    <property type="term" value="F:prenyltransferase activity"/>
    <property type="evidence" value="ECO:0007669"/>
    <property type="project" value="InterPro"/>
</dbReference>
<evidence type="ECO:0000256" key="2">
    <source>
        <dbReference type="ARBA" id="ARBA00006706"/>
    </source>
</evidence>
<sequence length="320" mass="34630">MDLKEYLSNVENLVDKTLFRFLGDAPGDLNKASAHLLLAGGKRLRPALVMLAAGAIDKKAPDRIFPAALALEMTHTFTLVHDDIMDKDSLRRGVPTVHTIWDEATAILAGDVLYARAFDLICKATAEPAAQVRAVSMLANACAEICQGQSDDMSFEKRDDVSRGEYLEMVRKKTGALYAAAAGIGAILAGASPPQAEALYNLGMTTGIGFQIQDDLIDLLSSRDGSGKDRASDLRAGKQTLIAIVAREKGIDLAPYRKDLTDDEIDAIITELQDAGVIDEVKKIAHDLVVNAKKGLSVIPESEEKRLINEMVDFFVTRGF</sequence>
<dbReference type="SUPFAM" id="SSF48576">
    <property type="entry name" value="Terpenoid synthases"/>
    <property type="match status" value="1"/>
</dbReference>
<accession>A0A8J8B491</accession>
<dbReference type="PANTHER" id="PTHR12001:SF85">
    <property type="entry name" value="SHORT CHAIN ISOPRENYL DIPHOSPHATE SYNTHASE"/>
    <property type="match status" value="1"/>
</dbReference>
<dbReference type="Gene3D" id="1.10.600.10">
    <property type="entry name" value="Farnesyl Diphosphate Synthase"/>
    <property type="match status" value="1"/>
</dbReference>
<organism evidence="7 8">
    <name type="scientific">Methanocalculus chunghsingensis</name>
    <dbReference type="NCBI Taxonomy" id="156457"/>
    <lineage>
        <taxon>Archaea</taxon>
        <taxon>Methanobacteriati</taxon>
        <taxon>Methanobacteriota</taxon>
        <taxon>Stenosarchaea group</taxon>
        <taxon>Methanomicrobia</taxon>
        <taxon>Methanomicrobiales</taxon>
        <taxon>Methanocalculaceae</taxon>
        <taxon>Methanocalculus</taxon>
    </lineage>
</organism>
<dbReference type="InterPro" id="IPR008949">
    <property type="entry name" value="Isoprenoid_synthase_dom_sf"/>
</dbReference>
<evidence type="ECO:0000256" key="1">
    <source>
        <dbReference type="ARBA" id="ARBA00001946"/>
    </source>
</evidence>
<dbReference type="PROSITE" id="PS00723">
    <property type="entry name" value="POLYPRENYL_SYNTHASE_1"/>
    <property type="match status" value="1"/>
</dbReference>
<evidence type="ECO:0000256" key="3">
    <source>
        <dbReference type="ARBA" id="ARBA00022679"/>
    </source>
</evidence>
<dbReference type="GO" id="GO:0008299">
    <property type="term" value="P:isoprenoid biosynthetic process"/>
    <property type="evidence" value="ECO:0007669"/>
    <property type="project" value="InterPro"/>
</dbReference>
<evidence type="ECO:0000256" key="4">
    <source>
        <dbReference type="ARBA" id="ARBA00022723"/>
    </source>
</evidence>
<dbReference type="SFLD" id="SFLDS00005">
    <property type="entry name" value="Isoprenoid_Synthase_Type_I"/>
    <property type="match status" value="1"/>
</dbReference>
<dbReference type="Proteomes" id="UP000730161">
    <property type="component" value="Unassembled WGS sequence"/>
</dbReference>
<dbReference type="InterPro" id="IPR000092">
    <property type="entry name" value="Polyprenyl_synt"/>
</dbReference>
<dbReference type="EMBL" id="JWHL01000003">
    <property type="protein sequence ID" value="MBR1368501.1"/>
    <property type="molecule type" value="Genomic_DNA"/>
</dbReference>
<comment type="similarity">
    <text evidence="2 6">Belongs to the FPP/GGPP synthase family.</text>
</comment>
<keyword evidence="5" id="KW-0460">Magnesium</keyword>
<evidence type="ECO:0000313" key="8">
    <source>
        <dbReference type="Proteomes" id="UP000730161"/>
    </source>
</evidence>
<comment type="cofactor">
    <cofactor evidence="1">
        <name>Mg(2+)</name>
        <dbReference type="ChEBI" id="CHEBI:18420"/>
    </cofactor>
</comment>
<dbReference type="AlphaFoldDB" id="A0A8J8B491"/>
<dbReference type="OrthoDB" id="26738at2157"/>
<dbReference type="InterPro" id="IPR033749">
    <property type="entry name" value="Polyprenyl_synt_CS"/>
</dbReference>
<gene>
    <name evidence="7" type="ORF">RJ53_02865</name>
</gene>
<evidence type="ECO:0000256" key="5">
    <source>
        <dbReference type="ARBA" id="ARBA00022842"/>
    </source>
</evidence>
<keyword evidence="8" id="KW-1185">Reference proteome</keyword>
<dbReference type="PANTHER" id="PTHR12001">
    <property type="entry name" value="GERANYLGERANYL PYROPHOSPHATE SYNTHASE"/>
    <property type="match status" value="1"/>
</dbReference>
<dbReference type="CDD" id="cd00685">
    <property type="entry name" value="Trans_IPPS_HT"/>
    <property type="match status" value="1"/>
</dbReference>
<proteinExistence type="inferred from homology"/>
<dbReference type="RefSeq" id="WP_211530130.1">
    <property type="nucleotide sequence ID" value="NZ_JWHL01000003.1"/>
</dbReference>